<name>A0A6C0F8T6_9ZZZZ</name>
<organism evidence="1">
    <name type="scientific">viral metagenome</name>
    <dbReference type="NCBI Taxonomy" id="1070528"/>
    <lineage>
        <taxon>unclassified sequences</taxon>
        <taxon>metagenomes</taxon>
        <taxon>organismal metagenomes</taxon>
    </lineage>
</organism>
<proteinExistence type="predicted"/>
<dbReference type="EMBL" id="MN738797">
    <property type="protein sequence ID" value="QHT37494.1"/>
    <property type="molecule type" value="Genomic_DNA"/>
</dbReference>
<protein>
    <submittedName>
        <fullName evidence="1">Uncharacterized protein</fullName>
    </submittedName>
</protein>
<dbReference type="Pfam" id="PF08795">
    <property type="entry name" value="DUF1796"/>
    <property type="match status" value="1"/>
</dbReference>
<reference evidence="1" key="1">
    <citation type="journal article" date="2020" name="Nature">
        <title>Giant virus diversity and host interactions through global metagenomics.</title>
        <authorList>
            <person name="Schulz F."/>
            <person name="Roux S."/>
            <person name="Paez-Espino D."/>
            <person name="Jungbluth S."/>
            <person name="Walsh D.A."/>
            <person name="Denef V.J."/>
            <person name="McMahon K.D."/>
            <person name="Konstantinidis K.T."/>
            <person name="Eloe-Fadrosh E.A."/>
            <person name="Kyrpides N.C."/>
            <person name="Woyke T."/>
        </authorList>
    </citation>
    <scope>NUCLEOTIDE SEQUENCE</scope>
    <source>
        <strain evidence="1">GVMAG-S-ERX555997-44</strain>
    </source>
</reference>
<evidence type="ECO:0000313" key="1">
    <source>
        <dbReference type="EMBL" id="QHT37494.1"/>
    </source>
</evidence>
<dbReference type="AlphaFoldDB" id="A0A6C0F8T6"/>
<accession>A0A6C0F8T6</accession>
<dbReference type="InterPro" id="IPR014903">
    <property type="entry name" value="DUF1796"/>
</dbReference>
<sequence length="455" mass="54168">MNNYINISVGFQCTTAEILKKKNQRTSSFPFDWILSNPKGIFNLLTKLMTIDDIKNFVINEFLYCKSYLKFIKPEEFITVNISNIFYNEKYNFIFPHESVINDDIINKYVRRFTRLKDIIENDEQNIHIYFVNRLNNMNFKIDNKNILCNIEDDLNNLYNFFYKYKKDKLLFTIITTNNIDITKIDKNIKTHILNTKSDSLTDTEIMNSLIDKKYTFITGKDGFGGQYQRIIQTMIYCKHHNLNFVYRPIKKMEHNYNNDTKYIDNIEKLMNIKNKVENDTNNEAEELDYGSVVMKWFEKNIDIACNSEDLRLIKSYFWQNKERNVFNNDKINVSVHIRRKNQHDVLLGHNDSVGGRATSNDYFLNIIEHIRKKDKNIRFHIYSQGKIENFEIYKNKDTKLHINEDISKTFIELVAADILVTSASSFSYVAALLSDGEVYYKKFWHNPRKNWIVC</sequence>